<feature type="transmembrane region" description="Helical" evidence="5">
    <location>
        <begin position="395"/>
        <end position="416"/>
    </location>
</feature>
<evidence type="ECO:0000259" key="6">
    <source>
        <dbReference type="PROSITE" id="PS50850"/>
    </source>
</evidence>
<dbReference type="OrthoDB" id="10021984at2759"/>
<sequence>MKDPFNSTFNMAANISECFVFRNGSATACNEWVYDQSQYKSTLISTFDMVCDNKFVRSHMMLCHYIGTYLGTLTYGMFGDTLGRRPVLTTALIGMMLPNLIRSFVSNLPLVGFLIIANGYFSMILYQSAYILGDESAFACYSSVLMIFVLATELVDPSKRVFANFAYYFSFCMGEYVLVIFAYFIRDWRILGWSTSIVVGIFLTSLLFQKESARWLIAKGKLSRAEIILKDIAKENNANFDVDIKNIKVDEKHEKVTFCTAVGEFVKSKVLTVRLAIFMFNWFSISMTYFGITMKVGNLGGDVYVNFLISTSAETIALFICLYVVERLGRKKVFSSSMLICGMGCLCTIFSSLYGGPSLHWLTITLAMIGKLTITVAYFNIYLMVAESFPTNLRSFAIGICSSFGYAGSMVSAYVGDLGVLIDTKFGVALPLVIFGAFDICFGLLSFALPETKNIPLPQSIQEAKNISRSVFNSN</sequence>
<keyword evidence="3 5" id="KW-1133">Transmembrane helix</keyword>
<feature type="transmembrane region" description="Helical" evidence="5">
    <location>
        <begin position="337"/>
        <end position="355"/>
    </location>
</feature>
<protein>
    <submittedName>
        <fullName evidence="7">SLC22A4_5</fullName>
    </submittedName>
</protein>
<dbReference type="InterPro" id="IPR020846">
    <property type="entry name" value="MFS_dom"/>
</dbReference>
<evidence type="ECO:0000256" key="5">
    <source>
        <dbReference type="SAM" id="Phobius"/>
    </source>
</evidence>
<feature type="transmembrane region" description="Helical" evidence="5">
    <location>
        <begin position="108"/>
        <end position="130"/>
    </location>
</feature>
<feature type="transmembrane region" description="Helical" evidence="5">
    <location>
        <begin position="167"/>
        <end position="184"/>
    </location>
</feature>
<evidence type="ECO:0000313" key="7">
    <source>
        <dbReference type="EMBL" id="CAC5389097.1"/>
    </source>
</evidence>
<reference evidence="7 8" key="1">
    <citation type="submission" date="2020-06" db="EMBL/GenBank/DDBJ databases">
        <authorList>
            <person name="Li R."/>
            <person name="Bekaert M."/>
        </authorList>
    </citation>
    <scope>NUCLEOTIDE SEQUENCE [LARGE SCALE GENOMIC DNA]</scope>
    <source>
        <strain evidence="8">wild</strain>
    </source>
</reference>
<evidence type="ECO:0000256" key="1">
    <source>
        <dbReference type="ARBA" id="ARBA00004141"/>
    </source>
</evidence>
<feature type="transmembrane region" description="Helical" evidence="5">
    <location>
        <begin position="361"/>
        <end position="383"/>
    </location>
</feature>
<keyword evidence="4 5" id="KW-0472">Membrane</keyword>
<feature type="transmembrane region" description="Helical" evidence="5">
    <location>
        <begin position="275"/>
        <end position="292"/>
    </location>
</feature>
<name>A0A6J8C362_MYTCO</name>
<dbReference type="InterPro" id="IPR036259">
    <property type="entry name" value="MFS_trans_sf"/>
</dbReference>
<gene>
    <name evidence="7" type="ORF">MCOR_24312</name>
</gene>
<dbReference type="InterPro" id="IPR005828">
    <property type="entry name" value="MFS_sugar_transport-like"/>
</dbReference>
<dbReference type="PROSITE" id="PS50850">
    <property type="entry name" value="MFS"/>
    <property type="match status" value="1"/>
</dbReference>
<evidence type="ECO:0000256" key="4">
    <source>
        <dbReference type="ARBA" id="ARBA00023136"/>
    </source>
</evidence>
<feature type="transmembrane region" description="Helical" evidence="5">
    <location>
        <begin position="62"/>
        <end position="78"/>
    </location>
</feature>
<dbReference type="PANTHER" id="PTHR24064">
    <property type="entry name" value="SOLUTE CARRIER FAMILY 22 MEMBER"/>
    <property type="match status" value="1"/>
</dbReference>
<evidence type="ECO:0000313" key="8">
    <source>
        <dbReference type="Proteomes" id="UP000507470"/>
    </source>
</evidence>
<dbReference type="AlphaFoldDB" id="A0A6J8C362"/>
<dbReference type="SUPFAM" id="SSF103473">
    <property type="entry name" value="MFS general substrate transporter"/>
    <property type="match status" value="1"/>
</dbReference>
<feature type="transmembrane region" description="Helical" evidence="5">
    <location>
        <begin position="428"/>
        <end position="449"/>
    </location>
</feature>
<keyword evidence="8" id="KW-1185">Reference proteome</keyword>
<dbReference type="GO" id="GO:0016020">
    <property type="term" value="C:membrane"/>
    <property type="evidence" value="ECO:0007669"/>
    <property type="project" value="UniProtKB-SubCell"/>
</dbReference>
<proteinExistence type="predicted"/>
<evidence type="ECO:0000256" key="3">
    <source>
        <dbReference type="ARBA" id="ARBA00022989"/>
    </source>
</evidence>
<evidence type="ECO:0000256" key="2">
    <source>
        <dbReference type="ARBA" id="ARBA00022692"/>
    </source>
</evidence>
<dbReference type="EMBL" id="CACVKT020004320">
    <property type="protein sequence ID" value="CAC5389097.1"/>
    <property type="molecule type" value="Genomic_DNA"/>
</dbReference>
<dbReference type="GO" id="GO:0022857">
    <property type="term" value="F:transmembrane transporter activity"/>
    <property type="evidence" value="ECO:0007669"/>
    <property type="project" value="InterPro"/>
</dbReference>
<dbReference type="Proteomes" id="UP000507470">
    <property type="component" value="Unassembled WGS sequence"/>
</dbReference>
<accession>A0A6J8C362</accession>
<comment type="subcellular location">
    <subcellularLocation>
        <location evidence="1">Membrane</location>
        <topology evidence="1">Multi-pass membrane protein</topology>
    </subcellularLocation>
</comment>
<feature type="domain" description="Major facilitator superfamily (MFS) profile" evidence="6">
    <location>
        <begin position="1"/>
        <end position="454"/>
    </location>
</feature>
<feature type="transmembrane region" description="Helical" evidence="5">
    <location>
        <begin position="136"/>
        <end position="155"/>
    </location>
</feature>
<organism evidence="7 8">
    <name type="scientific">Mytilus coruscus</name>
    <name type="common">Sea mussel</name>
    <dbReference type="NCBI Taxonomy" id="42192"/>
    <lineage>
        <taxon>Eukaryota</taxon>
        <taxon>Metazoa</taxon>
        <taxon>Spiralia</taxon>
        <taxon>Lophotrochozoa</taxon>
        <taxon>Mollusca</taxon>
        <taxon>Bivalvia</taxon>
        <taxon>Autobranchia</taxon>
        <taxon>Pteriomorphia</taxon>
        <taxon>Mytilida</taxon>
        <taxon>Mytiloidea</taxon>
        <taxon>Mytilidae</taxon>
        <taxon>Mytilinae</taxon>
        <taxon>Mytilus</taxon>
    </lineage>
</organism>
<keyword evidence="2 5" id="KW-0812">Transmembrane</keyword>
<feature type="transmembrane region" description="Helical" evidence="5">
    <location>
        <begin position="190"/>
        <end position="208"/>
    </location>
</feature>
<feature type="transmembrane region" description="Helical" evidence="5">
    <location>
        <begin position="304"/>
        <end position="325"/>
    </location>
</feature>
<dbReference type="Gene3D" id="1.20.1250.20">
    <property type="entry name" value="MFS general substrate transporter like domains"/>
    <property type="match status" value="1"/>
</dbReference>
<dbReference type="Pfam" id="PF00083">
    <property type="entry name" value="Sugar_tr"/>
    <property type="match status" value="1"/>
</dbReference>